<dbReference type="EMBL" id="QUMS01000002">
    <property type="protein sequence ID" value="REG08527.1"/>
    <property type="molecule type" value="Genomic_DNA"/>
</dbReference>
<dbReference type="AlphaFoldDB" id="A0A347ZNP3"/>
<dbReference type="PROSITE" id="PS51257">
    <property type="entry name" value="PROKAR_LIPOPROTEIN"/>
    <property type="match status" value="1"/>
</dbReference>
<accession>A0A347ZNP3</accession>
<dbReference type="Gene3D" id="2.60.120.560">
    <property type="entry name" value="Exo-inulinase, domain 1"/>
    <property type="match status" value="1"/>
</dbReference>
<evidence type="ECO:0008006" key="4">
    <source>
        <dbReference type="Google" id="ProtNLM"/>
    </source>
</evidence>
<evidence type="ECO:0000313" key="3">
    <source>
        <dbReference type="Proteomes" id="UP000256388"/>
    </source>
</evidence>
<dbReference type="Proteomes" id="UP000256388">
    <property type="component" value="Unassembled WGS sequence"/>
</dbReference>
<feature type="chain" id="PRO_5030063550" description="3-keto-disaccharide hydrolase domain-containing protein" evidence="1">
    <location>
        <begin position="26"/>
        <end position="220"/>
    </location>
</feature>
<reference evidence="2 3" key="1">
    <citation type="submission" date="2018-08" db="EMBL/GenBank/DDBJ databases">
        <title>Genomic Encyclopedia of Type Strains, Phase IV (KMG-IV): sequencing the most valuable type-strain genomes for metagenomic binning, comparative biology and taxonomic classification.</title>
        <authorList>
            <person name="Goeker M."/>
        </authorList>
    </citation>
    <scope>NUCLEOTIDE SEQUENCE [LARGE SCALE GENOMIC DNA]</scope>
    <source>
        <strain evidence="2 3">DSM 23923</strain>
    </source>
</reference>
<name>A0A347ZNP3_9CHLR</name>
<feature type="signal peptide" evidence="1">
    <location>
        <begin position="1"/>
        <end position="25"/>
    </location>
</feature>
<dbReference type="RefSeq" id="WP_116225180.1">
    <property type="nucleotide sequence ID" value="NZ_AP018437.1"/>
</dbReference>
<gene>
    <name evidence="2" type="ORF">DFR64_1895</name>
</gene>
<proteinExistence type="predicted"/>
<sequence>MKKMKSLILIALPLFLMGCSSLPLAAQLFKASPESTAVGILFQDDFSEKGSGWDRYVSEIGSTDYDHEAYHIIVNEPITDLFANPYVSYKDTVIEVKAARISGPVDNSFGVICRYQDEENFYTALISSDGYAGIFEVNDGKYKLMGHDEMIPVPAILGGTAVNLIHFECVGTSLTLAVNNEPVDTQEDKSFESGDVGLIAGTFQEPGVHIAFDDFIVRQP</sequence>
<protein>
    <recommendedName>
        <fullName evidence="4">3-keto-disaccharide hydrolase domain-containing protein</fullName>
    </recommendedName>
</protein>
<organism evidence="2 3">
    <name type="scientific">Pelolinea submarina</name>
    <dbReference type="NCBI Taxonomy" id="913107"/>
    <lineage>
        <taxon>Bacteria</taxon>
        <taxon>Bacillati</taxon>
        <taxon>Chloroflexota</taxon>
        <taxon>Anaerolineae</taxon>
        <taxon>Anaerolineales</taxon>
        <taxon>Anaerolineaceae</taxon>
        <taxon>Pelolinea</taxon>
    </lineage>
</organism>
<keyword evidence="3" id="KW-1185">Reference proteome</keyword>
<keyword evidence="1" id="KW-0732">Signal</keyword>
<comment type="caution">
    <text evidence="2">The sequence shown here is derived from an EMBL/GenBank/DDBJ whole genome shotgun (WGS) entry which is preliminary data.</text>
</comment>
<dbReference type="OrthoDB" id="163571at2"/>
<evidence type="ECO:0000313" key="2">
    <source>
        <dbReference type="EMBL" id="REG08527.1"/>
    </source>
</evidence>
<evidence type="ECO:0000256" key="1">
    <source>
        <dbReference type="SAM" id="SignalP"/>
    </source>
</evidence>